<dbReference type="AlphaFoldDB" id="A0A225D749"/>
<dbReference type="Proteomes" id="UP000214646">
    <property type="component" value="Unassembled WGS sequence"/>
</dbReference>
<sequence>MTRRLLLGAGLVAVPALLASTGMGQEKKEVAPGQPVTITVTTAAAAPDVSISLNKRDAKVTPCRNGCNHTGGGNIDVQQPSPDTLVVTLTGVAVAHGSPAGPATASLIGELVQSFDISFDKPTVKTAKLTLEGRVIGFLRSHQNMGTADEVAGASISGPAGTPGVSMAMPSHAVGGGQSISVNDKEGPVNLAIPAAGTYCLTQSFRVASFMPRVLFPCKSPSAEFAPDPALDPLWISAKEPFKGASKKDLGFQVTVKVAVDQTVEEKKEEPKKEEPKKEEPKKAEK</sequence>
<keyword evidence="4" id="KW-1185">Reference proteome</keyword>
<evidence type="ECO:0000313" key="3">
    <source>
        <dbReference type="EMBL" id="OWK36793.1"/>
    </source>
</evidence>
<dbReference type="RefSeq" id="WP_088259741.1">
    <property type="nucleotide sequence ID" value="NZ_NIDE01000017.1"/>
</dbReference>
<evidence type="ECO:0000313" key="4">
    <source>
        <dbReference type="Proteomes" id="UP000214646"/>
    </source>
</evidence>
<accession>A0A225D749</accession>
<protein>
    <recommendedName>
        <fullName evidence="5">Lipoprotein</fullName>
    </recommendedName>
</protein>
<feature type="signal peptide" evidence="2">
    <location>
        <begin position="1"/>
        <end position="24"/>
    </location>
</feature>
<gene>
    <name evidence="3" type="ORF">FRUB_09356</name>
</gene>
<feature type="region of interest" description="Disordered" evidence="1">
    <location>
        <begin position="261"/>
        <end position="286"/>
    </location>
</feature>
<evidence type="ECO:0000256" key="1">
    <source>
        <dbReference type="SAM" id="MobiDB-lite"/>
    </source>
</evidence>
<comment type="caution">
    <text evidence="3">The sequence shown here is derived from an EMBL/GenBank/DDBJ whole genome shotgun (WGS) entry which is preliminary data.</text>
</comment>
<feature type="compositionally biased region" description="Basic and acidic residues" evidence="1">
    <location>
        <begin position="264"/>
        <end position="286"/>
    </location>
</feature>
<reference evidence="4" key="1">
    <citation type="submission" date="2017-06" db="EMBL/GenBank/DDBJ databases">
        <title>Genome analysis of Fimbriiglobus ruber SP5, the first member of the order Planctomycetales with confirmed chitinolytic capability.</title>
        <authorList>
            <person name="Ravin N.V."/>
            <person name="Rakitin A.L."/>
            <person name="Ivanova A.A."/>
            <person name="Beletsky A.V."/>
            <person name="Kulichevskaya I.S."/>
            <person name="Mardanov A.V."/>
            <person name="Dedysh S.N."/>
        </authorList>
    </citation>
    <scope>NUCLEOTIDE SEQUENCE [LARGE SCALE GENOMIC DNA]</scope>
    <source>
        <strain evidence="4">SP5</strain>
    </source>
</reference>
<keyword evidence="2" id="KW-0732">Signal</keyword>
<proteinExistence type="predicted"/>
<organism evidence="3 4">
    <name type="scientific">Fimbriiglobus ruber</name>
    <dbReference type="NCBI Taxonomy" id="1908690"/>
    <lineage>
        <taxon>Bacteria</taxon>
        <taxon>Pseudomonadati</taxon>
        <taxon>Planctomycetota</taxon>
        <taxon>Planctomycetia</taxon>
        <taxon>Gemmatales</taxon>
        <taxon>Gemmataceae</taxon>
        <taxon>Fimbriiglobus</taxon>
    </lineage>
</organism>
<name>A0A225D749_9BACT</name>
<dbReference type="EMBL" id="NIDE01000017">
    <property type="protein sequence ID" value="OWK36793.1"/>
    <property type="molecule type" value="Genomic_DNA"/>
</dbReference>
<evidence type="ECO:0008006" key="5">
    <source>
        <dbReference type="Google" id="ProtNLM"/>
    </source>
</evidence>
<feature type="chain" id="PRO_5013189001" description="Lipoprotein" evidence="2">
    <location>
        <begin position="25"/>
        <end position="286"/>
    </location>
</feature>
<evidence type="ECO:0000256" key="2">
    <source>
        <dbReference type="SAM" id="SignalP"/>
    </source>
</evidence>